<dbReference type="GO" id="GO:0005886">
    <property type="term" value="C:plasma membrane"/>
    <property type="evidence" value="ECO:0007669"/>
    <property type="project" value="UniProtKB-SubCell"/>
</dbReference>
<organism evidence="13 14">
    <name type="scientific">Christensenella minuta</name>
    <dbReference type="NCBI Taxonomy" id="626937"/>
    <lineage>
        <taxon>Bacteria</taxon>
        <taxon>Bacillati</taxon>
        <taxon>Bacillota</taxon>
        <taxon>Clostridia</taxon>
        <taxon>Christensenellales</taxon>
        <taxon>Christensenellaceae</taxon>
        <taxon>Christensenella</taxon>
    </lineage>
</organism>
<dbReference type="PRINTS" id="PR00344">
    <property type="entry name" value="BCTRLSENSOR"/>
</dbReference>
<dbReference type="SUPFAM" id="SSF55874">
    <property type="entry name" value="ATPase domain of HSP90 chaperone/DNA topoisomerase II/histidine kinase"/>
    <property type="match status" value="1"/>
</dbReference>
<dbReference type="InterPro" id="IPR050351">
    <property type="entry name" value="BphY/WalK/GraS-like"/>
</dbReference>
<dbReference type="InterPro" id="IPR036097">
    <property type="entry name" value="HisK_dim/P_sf"/>
</dbReference>
<dbReference type="Gene3D" id="3.30.565.10">
    <property type="entry name" value="Histidine kinase-like ATPase, C-terminal domain"/>
    <property type="match status" value="1"/>
</dbReference>
<evidence type="ECO:0000256" key="9">
    <source>
        <dbReference type="ARBA" id="ARBA00023012"/>
    </source>
</evidence>
<protein>
    <recommendedName>
        <fullName evidence="3">histidine kinase</fullName>
        <ecNumber evidence="3">2.7.13.3</ecNumber>
    </recommendedName>
</protein>
<keyword evidence="7 13" id="KW-0418">Kinase</keyword>
<dbReference type="Proteomes" id="UP000070366">
    <property type="component" value="Unassembled WGS sequence"/>
</dbReference>
<dbReference type="InterPro" id="IPR005467">
    <property type="entry name" value="His_kinase_dom"/>
</dbReference>
<dbReference type="RefSeq" id="WP_066519123.1">
    <property type="nucleotide sequence ID" value="NZ_CABMOF010000001.1"/>
</dbReference>
<name>A0A136Q3D8_9FIRM</name>
<feature type="transmembrane region" description="Helical" evidence="11">
    <location>
        <begin position="37"/>
        <end position="55"/>
    </location>
</feature>
<dbReference type="PANTHER" id="PTHR45453:SF2">
    <property type="entry name" value="HISTIDINE KINASE"/>
    <property type="match status" value="1"/>
</dbReference>
<reference evidence="13 14" key="1">
    <citation type="submission" date="2016-02" db="EMBL/GenBank/DDBJ databases">
        <authorList>
            <person name="Wen L."/>
            <person name="He K."/>
            <person name="Yang H."/>
        </authorList>
    </citation>
    <scope>NUCLEOTIDE SEQUENCE [LARGE SCALE GENOMIC DNA]</scope>
    <source>
        <strain evidence="13 14">DSM 22607</strain>
    </source>
</reference>
<dbReference type="Pfam" id="PF02518">
    <property type="entry name" value="HATPase_c"/>
    <property type="match status" value="1"/>
</dbReference>
<dbReference type="InterPro" id="IPR036890">
    <property type="entry name" value="HATPase_C_sf"/>
</dbReference>
<dbReference type="KEGG" id="cmiu:B1H56_03135"/>
<keyword evidence="6 11" id="KW-0812">Transmembrane</keyword>
<keyword evidence="10 11" id="KW-0472">Membrane</keyword>
<keyword evidence="5" id="KW-0808">Transferase</keyword>
<evidence type="ECO:0000256" key="1">
    <source>
        <dbReference type="ARBA" id="ARBA00000085"/>
    </source>
</evidence>
<evidence type="ECO:0000256" key="10">
    <source>
        <dbReference type="ARBA" id="ARBA00023136"/>
    </source>
</evidence>
<dbReference type="SUPFAM" id="SSF47384">
    <property type="entry name" value="Homodimeric domain of signal transducing histidine kinase"/>
    <property type="match status" value="1"/>
</dbReference>
<gene>
    <name evidence="13" type="ORF">HMPREF3293_02443</name>
</gene>
<keyword evidence="4" id="KW-1003">Cell membrane</keyword>
<dbReference type="GO" id="GO:0016036">
    <property type="term" value="P:cellular response to phosphate starvation"/>
    <property type="evidence" value="ECO:0007669"/>
    <property type="project" value="TreeGrafter"/>
</dbReference>
<comment type="catalytic activity">
    <reaction evidence="1">
        <text>ATP + protein L-histidine = ADP + protein N-phospho-L-histidine.</text>
        <dbReference type="EC" id="2.7.13.3"/>
    </reaction>
</comment>
<evidence type="ECO:0000256" key="4">
    <source>
        <dbReference type="ARBA" id="ARBA00022475"/>
    </source>
</evidence>
<dbReference type="PROSITE" id="PS50109">
    <property type="entry name" value="HIS_KIN"/>
    <property type="match status" value="1"/>
</dbReference>
<evidence type="ECO:0000256" key="8">
    <source>
        <dbReference type="ARBA" id="ARBA00022989"/>
    </source>
</evidence>
<sequence>MKLIDYLKDKILFLLFDLLILASAALLFYLLAVGSMIIVFFGTVIAACLIIPLLVDYHRRKRFYNGFLLLLDELEQKNLIAEIMERPGFREGMILYDSLHIANKAMLEEIKKYSKAQEEYRGYIEMWIHEIKTPIASSRLVLENHKEIPAAKGLAEDIDALENLVEQVLFYARSSAVEKDYMIRKTNLKDIVYAVARRNAKMLIERRIRLETENLDICVNTDAKWIEFVLNQIVGNAVKYCDKSDAKIWITARKDSNAVLLNISDNGIGILEEELGRVCEKGFTGTNGRQQEKSTGMGLYLCARLCEKLGHGFKISSEYGEGTTATIVFPESSMLKMQ</sequence>
<evidence type="ECO:0000259" key="12">
    <source>
        <dbReference type="PROSITE" id="PS50109"/>
    </source>
</evidence>
<evidence type="ECO:0000256" key="2">
    <source>
        <dbReference type="ARBA" id="ARBA00004651"/>
    </source>
</evidence>
<evidence type="ECO:0000256" key="7">
    <source>
        <dbReference type="ARBA" id="ARBA00022777"/>
    </source>
</evidence>
<evidence type="ECO:0000313" key="14">
    <source>
        <dbReference type="Proteomes" id="UP000070366"/>
    </source>
</evidence>
<dbReference type="AlphaFoldDB" id="A0A136Q3D8"/>
<dbReference type="InterPro" id="IPR003594">
    <property type="entry name" value="HATPase_dom"/>
</dbReference>
<keyword evidence="9" id="KW-0902">Two-component regulatory system</keyword>
<dbReference type="SMART" id="SM00387">
    <property type="entry name" value="HATPase_c"/>
    <property type="match status" value="1"/>
</dbReference>
<dbReference type="GO" id="GO:0004721">
    <property type="term" value="F:phosphoprotein phosphatase activity"/>
    <property type="evidence" value="ECO:0007669"/>
    <property type="project" value="TreeGrafter"/>
</dbReference>
<accession>A0A136Q3D8</accession>
<dbReference type="PANTHER" id="PTHR45453">
    <property type="entry name" value="PHOSPHATE REGULON SENSOR PROTEIN PHOR"/>
    <property type="match status" value="1"/>
</dbReference>
<comment type="caution">
    <text evidence="13">The sequence shown here is derived from an EMBL/GenBank/DDBJ whole genome shotgun (WGS) entry which is preliminary data.</text>
</comment>
<keyword evidence="8 11" id="KW-1133">Transmembrane helix</keyword>
<dbReference type="STRING" id="626937.HMPREF3293_02443"/>
<dbReference type="PATRIC" id="fig|626937.4.peg.2400"/>
<proteinExistence type="predicted"/>
<feature type="domain" description="Histidine kinase" evidence="12">
    <location>
        <begin position="126"/>
        <end position="333"/>
    </location>
</feature>
<feature type="transmembrane region" description="Helical" evidence="11">
    <location>
        <begin position="12"/>
        <end position="31"/>
    </location>
</feature>
<evidence type="ECO:0000313" key="13">
    <source>
        <dbReference type="EMBL" id="KXK65185.1"/>
    </source>
</evidence>
<dbReference type="GO" id="GO:0000155">
    <property type="term" value="F:phosphorelay sensor kinase activity"/>
    <property type="evidence" value="ECO:0007669"/>
    <property type="project" value="InterPro"/>
</dbReference>
<comment type="subcellular location">
    <subcellularLocation>
        <location evidence="2">Cell membrane</location>
        <topology evidence="2">Multi-pass membrane protein</topology>
    </subcellularLocation>
</comment>
<evidence type="ECO:0000256" key="5">
    <source>
        <dbReference type="ARBA" id="ARBA00022679"/>
    </source>
</evidence>
<dbReference type="EC" id="2.7.13.3" evidence="3"/>
<dbReference type="InterPro" id="IPR004358">
    <property type="entry name" value="Sig_transdc_His_kin-like_C"/>
</dbReference>
<keyword evidence="14" id="KW-1185">Reference proteome</keyword>
<dbReference type="EMBL" id="LSZW01000063">
    <property type="protein sequence ID" value="KXK65185.1"/>
    <property type="molecule type" value="Genomic_DNA"/>
</dbReference>
<evidence type="ECO:0000256" key="11">
    <source>
        <dbReference type="SAM" id="Phobius"/>
    </source>
</evidence>
<evidence type="ECO:0000256" key="6">
    <source>
        <dbReference type="ARBA" id="ARBA00022692"/>
    </source>
</evidence>
<evidence type="ECO:0000256" key="3">
    <source>
        <dbReference type="ARBA" id="ARBA00012438"/>
    </source>
</evidence>
<dbReference type="OrthoDB" id="9780487at2"/>